<feature type="coiled-coil region" evidence="1">
    <location>
        <begin position="98"/>
        <end position="132"/>
    </location>
</feature>
<reference evidence="2" key="2">
    <citation type="submission" date="2022-10" db="EMBL/GenBank/DDBJ databases">
        <authorList>
            <consortium name="ENA_rothamsted_submissions"/>
            <consortium name="culmorum"/>
            <person name="King R."/>
        </authorList>
    </citation>
    <scope>NUCLEOTIDE SEQUENCE</scope>
</reference>
<organism evidence="2 3">
    <name type="scientific">Phaedon cochleariae</name>
    <name type="common">Mustard beetle</name>
    <dbReference type="NCBI Taxonomy" id="80249"/>
    <lineage>
        <taxon>Eukaryota</taxon>
        <taxon>Metazoa</taxon>
        <taxon>Ecdysozoa</taxon>
        <taxon>Arthropoda</taxon>
        <taxon>Hexapoda</taxon>
        <taxon>Insecta</taxon>
        <taxon>Pterygota</taxon>
        <taxon>Neoptera</taxon>
        <taxon>Endopterygota</taxon>
        <taxon>Coleoptera</taxon>
        <taxon>Polyphaga</taxon>
        <taxon>Cucujiformia</taxon>
        <taxon>Chrysomeloidea</taxon>
        <taxon>Chrysomelidae</taxon>
        <taxon>Chrysomelinae</taxon>
        <taxon>Chrysomelini</taxon>
        <taxon>Phaedon</taxon>
    </lineage>
</organism>
<evidence type="ECO:0000313" key="3">
    <source>
        <dbReference type="Proteomes" id="UP001153737"/>
    </source>
</evidence>
<name>A0A9N9SGH6_PHACE</name>
<sequence length="224" mass="26092">MSYKCCKLKPFIHYVCTKCSSVFHKSCVQQHWKKKVRFVKDNKIICCQENTEEEHIEENSILEKTINELAEDGFLKDRYIQKLKDENQIALQLAFESEKEMNSLIERQKKLIEEMEGKIKELTKEIREKRSGVDIPILDDTLREETLTQEDRNSTSLFEELEVANISTEIIQQNTTTTTTNIEDFPAFALTRCAAIQSYSKSIETVRMKRNVELGEVASVIEIE</sequence>
<accession>A0A9N9SGH6</accession>
<dbReference type="OrthoDB" id="6770876at2759"/>
<keyword evidence="1" id="KW-0175">Coiled coil</keyword>
<gene>
    <name evidence="2" type="ORF">PHAECO_LOCUS8993</name>
</gene>
<protein>
    <submittedName>
        <fullName evidence="2">Uncharacterized protein</fullName>
    </submittedName>
</protein>
<reference evidence="2" key="1">
    <citation type="submission" date="2022-01" db="EMBL/GenBank/DDBJ databases">
        <authorList>
            <person name="King R."/>
        </authorList>
    </citation>
    <scope>NUCLEOTIDE SEQUENCE</scope>
</reference>
<evidence type="ECO:0000313" key="2">
    <source>
        <dbReference type="EMBL" id="CAG9822010.1"/>
    </source>
</evidence>
<dbReference type="Proteomes" id="UP001153737">
    <property type="component" value="Chromosome 5"/>
</dbReference>
<keyword evidence="3" id="KW-1185">Reference proteome</keyword>
<proteinExistence type="predicted"/>
<evidence type="ECO:0000256" key="1">
    <source>
        <dbReference type="SAM" id="Coils"/>
    </source>
</evidence>
<dbReference type="AlphaFoldDB" id="A0A9N9SGH6"/>
<dbReference type="EMBL" id="OU896711">
    <property type="protein sequence ID" value="CAG9822010.1"/>
    <property type="molecule type" value="Genomic_DNA"/>
</dbReference>